<dbReference type="GO" id="GO:0006313">
    <property type="term" value="P:DNA transposition"/>
    <property type="evidence" value="ECO:0007669"/>
    <property type="project" value="InterPro"/>
</dbReference>
<dbReference type="InterPro" id="IPR002514">
    <property type="entry name" value="Transposase_8"/>
</dbReference>
<gene>
    <name evidence="1" type="ORF">MSL71_52250</name>
</gene>
<reference evidence="1 2" key="1">
    <citation type="submission" date="2019-03" db="EMBL/GenBank/DDBJ databases">
        <authorList>
            <person name="Nijsse B."/>
        </authorList>
    </citation>
    <scope>NUCLEOTIDE SEQUENCE [LARGE SCALE GENOMIC DNA]</scope>
    <source>
        <strain evidence="1">Desulfoluna butyratoxydans MSL71</strain>
    </source>
</reference>
<name>A0A4U8YZU4_9BACT</name>
<protein>
    <submittedName>
        <fullName evidence="1">Transposase is3/is911family</fullName>
    </submittedName>
</protein>
<accession>A0A4U8YZU4</accession>
<dbReference type="GO" id="GO:0004803">
    <property type="term" value="F:transposase activity"/>
    <property type="evidence" value="ECO:0007669"/>
    <property type="project" value="InterPro"/>
</dbReference>
<sequence>GGFGKVMNHYSPAYKAELIQRMSPPENIPVKELEKETGISKNTLYSWCKRDRKKRGFVKKSGSKSQWTSEEKFLIVLETASLSESEIGEYCRKKGIYKEQLVQWREACVQANTPKNRPPAKELEENRVLQKRLKKVEKELLRKDKALAETAALLVLRKKANAIWGDSGDE</sequence>
<proteinExistence type="predicted"/>
<feature type="non-terminal residue" evidence="1">
    <location>
        <position position="1"/>
    </location>
</feature>
<evidence type="ECO:0000313" key="2">
    <source>
        <dbReference type="Proteomes" id="UP000507962"/>
    </source>
</evidence>
<dbReference type="SUPFAM" id="SSF46689">
    <property type="entry name" value="Homeodomain-like"/>
    <property type="match status" value="1"/>
</dbReference>
<dbReference type="Proteomes" id="UP000507962">
    <property type="component" value="Unassembled WGS sequence"/>
</dbReference>
<keyword evidence="2" id="KW-1185">Reference proteome</keyword>
<dbReference type="AlphaFoldDB" id="A0A4U8YZU4"/>
<dbReference type="EMBL" id="CAADHO010000026">
    <property type="protein sequence ID" value="VFQ47523.1"/>
    <property type="molecule type" value="Genomic_DNA"/>
</dbReference>
<dbReference type="GO" id="GO:0003677">
    <property type="term" value="F:DNA binding"/>
    <property type="evidence" value="ECO:0007669"/>
    <property type="project" value="InterPro"/>
</dbReference>
<organism evidence="1 2">
    <name type="scientific">Desulfoluna butyratoxydans</name>
    <dbReference type="NCBI Taxonomy" id="231438"/>
    <lineage>
        <taxon>Bacteria</taxon>
        <taxon>Pseudomonadati</taxon>
        <taxon>Thermodesulfobacteriota</taxon>
        <taxon>Desulfobacteria</taxon>
        <taxon>Desulfobacterales</taxon>
        <taxon>Desulfolunaceae</taxon>
        <taxon>Desulfoluna</taxon>
    </lineage>
</organism>
<dbReference type="Pfam" id="PF01527">
    <property type="entry name" value="HTH_Tnp_1"/>
    <property type="match status" value="1"/>
</dbReference>
<evidence type="ECO:0000313" key="1">
    <source>
        <dbReference type="EMBL" id="VFQ47523.1"/>
    </source>
</evidence>
<dbReference type="InterPro" id="IPR009057">
    <property type="entry name" value="Homeodomain-like_sf"/>
</dbReference>